<dbReference type="SMART" id="SM00280">
    <property type="entry name" value="KAZAL"/>
    <property type="match status" value="2"/>
</dbReference>
<dbReference type="RefSeq" id="XP_047739065.1">
    <property type="nucleotide sequence ID" value="XM_047883109.1"/>
</dbReference>
<dbReference type="InterPro" id="IPR003645">
    <property type="entry name" value="Fol_N"/>
</dbReference>
<dbReference type="Gene3D" id="3.30.60.30">
    <property type="match status" value="2"/>
</dbReference>
<keyword evidence="2" id="KW-1015">Disulfide bond</keyword>
<evidence type="ECO:0000256" key="1">
    <source>
        <dbReference type="ARBA" id="ARBA00022729"/>
    </source>
</evidence>
<keyword evidence="6" id="KW-1185">Reference proteome</keyword>
<accession>A0A979FSC6</accession>
<feature type="region of interest" description="Disordered" evidence="4">
    <location>
        <begin position="1"/>
        <end position="62"/>
    </location>
</feature>
<dbReference type="SMART" id="SM00274">
    <property type="entry name" value="FOLN"/>
    <property type="match status" value="2"/>
</dbReference>
<evidence type="ECO:0000256" key="2">
    <source>
        <dbReference type="ARBA" id="ARBA00023157"/>
    </source>
</evidence>
<evidence type="ECO:0000313" key="6">
    <source>
        <dbReference type="Proteomes" id="UP000694843"/>
    </source>
</evidence>
<reference evidence="7" key="1">
    <citation type="submission" date="2025-08" db="UniProtKB">
        <authorList>
            <consortium name="RefSeq"/>
        </authorList>
    </citation>
    <scope>IDENTIFICATION</scope>
    <source>
        <tissue evidence="7">Whole organism</tissue>
    </source>
</reference>
<gene>
    <name evidence="7" type="primary">LOC108671934</name>
</gene>
<proteinExistence type="predicted"/>
<dbReference type="PANTHER" id="PTHR13866">
    <property type="entry name" value="SPARC OSTEONECTIN"/>
    <property type="match status" value="1"/>
</dbReference>
<dbReference type="GeneID" id="108671934"/>
<evidence type="ECO:0000313" key="7">
    <source>
        <dbReference type="RefSeq" id="XP_047739065.1"/>
    </source>
</evidence>
<dbReference type="KEGG" id="hazt:108671934"/>
<dbReference type="AlphaFoldDB" id="A0A979FSC6"/>
<dbReference type="GO" id="GO:0005518">
    <property type="term" value="F:collagen binding"/>
    <property type="evidence" value="ECO:0007669"/>
    <property type="project" value="TreeGrafter"/>
</dbReference>
<dbReference type="InterPro" id="IPR036058">
    <property type="entry name" value="Kazal_dom_sf"/>
</dbReference>
<dbReference type="GO" id="GO:0050840">
    <property type="term" value="F:extracellular matrix binding"/>
    <property type="evidence" value="ECO:0007669"/>
    <property type="project" value="TreeGrafter"/>
</dbReference>
<sequence length="300" mass="33344">MTMMEDRDSGKPFEKDSSIDIPTLRSLSHHNHSGHSSYSSHSRRSSIFRHSSHSRYQLRERPQPLHKLIHKSSCTKPCHRRTTYTQLCMVLVLCVGLARSAARTTHEYPLHSVIHESTHEYSPSPTVDVVSGRQGDDVKVCATTQCGADRRCVVRAGAPVCACSPKCFLKNKSAVCGSDGRTYRSECHLLKRACRKKRRLLVRHYGTCQTCSGVKCRPGKSCVLGEDLVPRCRRCPPQCQTRAPRRPVCGADGQTYVSSCHLKTAACHSGRVIVRAYRGACQGLMNGSCQQYLDQGDAVE</sequence>
<dbReference type="CTD" id="2768836"/>
<feature type="compositionally biased region" description="Basic residues" evidence="4">
    <location>
        <begin position="41"/>
        <end position="53"/>
    </location>
</feature>
<dbReference type="GO" id="GO:0005509">
    <property type="term" value="F:calcium ion binding"/>
    <property type="evidence" value="ECO:0007669"/>
    <property type="project" value="TreeGrafter"/>
</dbReference>
<dbReference type="Proteomes" id="UP000694843">
    <property type="component" value="Unplaced"/>
</dbReference>
<dbReference type="InterPro" id="IPR002350">
    <property type="entry name" value="Kazal_dom"/>
</dbReference>
<dbReference type="CDD" id="cd00104">
    <property type="entry name" value="KAZAL_FS"/>
    <property type="match status" value="2"/>
</dbReference>
<dbReference type="PANTHER" id="PTHR13866:SF29">
    <property type="entry name" value="FOLLISTATIN"/>
    <property type="match status" value="1"/>
</dbReference>
<organism evidence="6 7">
    <name type="scientific">Hyalella azteca</name>
    <name type="common">Amphipod</name>
    <dbReference type="NCBI Taxonomy" id="294128"/>
    <lineage>
        <taxon>Eukaryota</taxon>
        <taxon>Metazoa</taxon>
        <taxon>Ecdysozoa</taxon>
        <taxon>Arthropoda</taxon>
        <taxon>Crustacea</taxon>
        <taxon>Multicrustacea</taxon>
        <taxon>Malacostraca</taxon>
        <taxon>Eumalacostraca</taxon>
        <taxon>Peracarida</taxon>
        <taxon>Amphipoda</taxon>
        <taxon>Senticaudata</taxon>
        <taxon>Talitrida</taxon>
        <taxon>Talitroidea</taxon>
        <taxon>Hyalellidae</taxon>
        <taxon>Hyalella</taxon>
    </lineage>
</organism>
<evidence type="ECO:0000259" key="5">
    <source>
        <dbReference type="PROSITE" id="PS51465"/>
    </source>
</evidence>
<dbReference type="PROSITE" id="PS51465">
    <property type="entry name" value="KAZAL_2"/>
    <property type="match status" value="2"/>
</dbReference>
<dbReference type="GO" id="GO:0005615">
    <property type="term" value="C:extracellular space"/>
    <property type="evidence" value="ECO:0007669"/>
    <property type="project" value="TreeGrafter"/>
</dbReference>
<name>A0A979FSC6_HYAAZ</name>
<evidence type="ECO:0000256" key="3">
    <source>
        <dbReference type="ARBA" id="ARBA00023180"/>
    </source>
</evidence>
<feature type="domain" description="Kazal-like" evidence="5">
    <location>
        <begin position="162"/>
        <end position="210"/>
    </location>
</feature>
<dbReference type="Pfam" id="PF07648">
    <property type="entry name" value="Kazal_2"/>
    <property type="match status" value="2"/>
</dbReference>
<evidence type="ECO:0000256" key="4">
    <source>
        <dbReference type="SAM" id="MobiDB-lite"/>
    </source>
</evidence>
<feature type="compositionally biased region" description="Basic and acidic residues" evidence="4">
    <location>
        <begin position="1"/>
        <end position="18"/>
    </location>
</feature>
<dbReference type="OrthoDB" id="192611at2759"/>
<keyword evidence="1" id="KW-0732">Signal</keyword>
<protein>
    <submittedName>
        <fullName evidence="7">Agrin</fullName>
    </submittedName>
</protein>
<feature type="domain" description="Kazal-like" evidence="5">
    <location>
        <begin position="226"/>
        <end position="283"/>
    </location>
</feature>
<keyword evidence="3" id="KW-0325">Glycoprotein</keyword>
<dbReference type="SUPFAM" id="SSF100895">
    <property type="entry name" value="Kazal-type serine protease inhibitors"/>
    <property type="match status" value="2"/>
</dbReference>